<keyword evidence="3" id="KW-0255">Endonuclease</keyword>
<evidence type="ECO:0000313" key="8">
    <source>
        <dbReference type="EMBL" id="SDG96131.1"/>
    </source>
</evidence>
<feature type="domain" description="Endoribonuclease YicC-like C-terminal" evidence="7">
    <location>
        <begin position="174"/>
        <end position="292"/>
    </location>
</feature>
<dbReference type="RefSeq" id="WP_091270276.1">
    <property type="nucleotide sequence ID" value="NZ_FNDK01000001.1"/>
</dbReference>
<reference evidence="8 9" key="1">
    <citation type="submission" date="2016-10" db="EMBL/GenBank/DDBJ databases">
        <authorList>
            <person name="de Groot N.N."/>
        </authorList>
    </citation>
    <scope>NUCLEOTIDE SEQUENCE [LARGE SCALE GENOMIC DNA]</scope>
    <source>
        <strain evidence="8 9">DSM 21632</strain>
    </source>
</reference>
<keyword evidence="9" id="KW-1185">Reference proteome</keyword>
<evidence type="ECO:0000256" key="4">
    <source>
        <dbReference type="ARBA" id="ARBA00022801"/>
    </source>
</evidence>
<sequence>MAVSMTGFGRAVVEQDGGRILVEMKSVNHRFCDIQFRMPRQLLSLEDRFRTIILDKVERGKIDVFISMEGLTPLERTLRVDWPLVQQYLDQAEELDRLNVFESKLRLQDFLLHPDIVVIEDAEKMDETLEQAVEDAVASAAAELYDMRVREGMKLKEDIEARIEHVQQLTGMLQKEAPSVAQHYRERMYDRIKAFMGDYEPDEERLIQETAFFAEKSNVEEELTRLYSHCDQFLVSLDAGGTKGRKLDFLVQEMNREANTIGSKANNASLSHLVVELKSELEKIKEQVQNIE</sequence>
<dbReference type="GO" id="GO:0004521">
    <property type="term" value="F:RNA endonuclease activity"/>
    <property type="evidence" value="ECO:0007669"/>
    <property type="project" value="InterPro"/>
</dbReference>
<dbReference type="PANTHER" id="PTHR30636">
    <property type="entry name" value="UPF0701 PROTEIN YICC"/>
    <property type="match status" value="1"/>
</dbReference>
<dbReference type="PANTHER" id="PTHR30636:SF3">
    <property type="entry name" value="UPF0701 PROTEIN YICC"/>
    <property type="match status" value="1"/>
</dbReference>
<evidence type="ECO:0000259" key="7">
    <source>
        <dbReference type="Pfam" id="PF08340"/>
    </source>
</evidence>
<feature type="domain" description="Endoribonuclease YicC-like N-terminal" evidence="6">
    <location>
        <begin position="4"/>
        <end position="156"/>
    </location>
</feature>
<dbReference type="Proteomes" id="UP000199163">
    <property type="component" value="Unassembled WGS sequence"/>
</dbReference>
<dbReference type="STRING" id="568899.SAMN05192534_101155"/>
<dbReference type="EMBL" id="FNDK01000001">
    <property type="protein sequence ID" value="SDG96131.1"/>
    <property type="molecule type" value="Genomic_DNA"/>
</dbReference>
<evidence type="ECO:0000259" key="6">
    <source>
        <dbReference type="Pfam" id="PF03755"/>
    </source>
</evidence>
<proteinExistence type="inferred from homology"/>
<dbReference type="OrthoDB" id="9771229at2"/>
<accession>A0A1G7YHT9</accession>
<evidence type="ECO:0000256" key="5">
    <source>
        <dbReference type="ARBA" id="ARBA00035648"/>
    </source>
</evidence>
<gene>
    <name evidence="8" type="ORF">SAMN05192534_101155</name>
</gene>
<dbReference type="Pfam" id="PF08340">
    <property type="entry name" value="YicC-like_C"/>
    <property type="match status" value="1"/>
</dbReference>
<name>A0A1G7YHT9_9BACI</name>
<dbReference type="Pfam" id="PF03755">
    <property type="entry name" value="YicC-like_N"/>
    <property type="match status" value="1"/>
</dbReference>
<keyword evidence="2" id="KW-0540">Nuclease</keyword>
<evidence type="ECO:0000256" key="2">
    <source>
        <dbReference type="ARBA" id="ARBA00022722"/>
    </source>
</evidence>
<dbReference type="AlphaFoldDB" id="A0A1G7YHT9"/>
<dbReference type="InterPro" id="IPR005229">
    <property type="entry name" value="YicC/YloC-like"/>
</dbReference>
<keyword evidence="4" id="KW-0378">Hydrolase</keyword>
<evidence type="ECO:0000256" key="1">
    <source>
        <dbReference type="ARBA" id="ARBA00001968"/>
    </source>
</evidence>
<dbReference type="NCBIfam" id="TIGR00255">
    <property type="entry name" value="YicC/YloC family endoribonuclease"/>
    <property type="match status" value="1"/>
</dbReference>
<organism evidence="8 9">
    <name type="scientific">Alteribacillus persepolensis</name>
    <dbReference type="NCBI Taxonomy" id="568899"/>
    <lineage>
        <taxon>Bacteria</taxon>
        <taxon>Bacillati</taxon>
        <taxon>Bacillota</taxon>
        <taxon>Bacilli</taxon>
        <taxon>Bacillales</taxon>
        <taxon>Bacillaceae</taxon>
        <taxon>Alteribacillus</taxon>
    </lineage>
</organism>
<protein>
    <submittedName>
        <fullName evidence="8">TIGR00255 family protein</fullName>
    </submittedName>
</protein>
<evidence type="ECO:0000313" key="9">
    <source>
        <dbReference type="Proteomes" id="UP000199163"/>
    </source>
</evidence>
<dbReference type="InterPro" id="IPR013551">
    <property type="entry name" value="YicC-like_C"/>
</dbReference>
<dbReference type="InterPro" id="IPR013527">
    <property type="entry name" value="YicC-like_N"/>
</dbReference>
<dbReference type="GO" id="GO:0016787">
    <property type="term" value="F:hydrolase activity"/>
    <property type="evidence" value="ECO:0007669"/>
    <property type="project" value="UniProtKB-KW"/>
</dbReference>
<evidence type="ECO:0000256" key="3">
    <source>
        <dbReference type="ARBA" id="ARBA00022759"/>
    </source>
</evidence>
<comment type="cofactor">
    <cofactor evidence="1">
        <name>a divalent metal cation</name>
        <dbReference type="ChEBI" id="CHEBI:60240"/>
    </cofactor>
</comment>
<comment type="similarity">
    <text evidence="5">Belongs to the YicC/YloC family.</text>
</comment>